<reference evidence="3" key="1">
    <citation type="journal article" date="2019" name="Int. J. Syst. Evol. Microbiol.">
        <title>The Global Catalogue of Microorganisms (GCM) 10K type strain sequencing project: providing services to taxonomists for standard genome sequencing and annotation.</title>
        <authorList>
            <consortium name="The Broad Institute Genomics Platform"/>
            <consortium name="The Broad Institute Genome Sequencing Center for Infectious Disease"/>
            <person name="Wu L."/>
            <person name="Ma J."/>
        </authorList>
    </citation>
    <scope>NUCLEOTIDE SEQUENCE [LARGE SCALE GENOMIC DNA]</scope>
    <source>
        <strain evidence="3">CGMCC 4.7106</strain>
    </source>
</reference>
<gene>
    <name evidence="2" type="ORF">ACFSSA_01890</name>
</gene>
<feature type="transmembrane region" description="Helical" evidence="1">
    <location>
        <begin position="21"/>
        <end position="45"/>
    </location>
</feature>
<dbReference type="Pfam" id="PF07963">
    <property type="entry name" value="N_methyl"/>
    <property type="match status" value="1"/>
</dbReference>
<organism evidence="2 3">
    <name type="scientific">Luteolibacter algae</name>
    <dbReference type="NCBI Taxonomy" id="454151"/>
    <lineage>
        <taxon>Bacteria</taxon>
        <taxon>Pseudomonadati</taxon>
        <taxon>Verrucomicrobiota</taxon>
        <taxon>Verrucomicrobiia</taxon>
        <taxon>Verrucomicrobiales</taxon>
        <taxon>Verrucomicrobiaceae</taxon>
        <taxon>Luteolibacter</taxon>
    </lineage>
</organism>
<evidence type="ECO:0000313" key="3">
    <source>
        <dbReference type="Proteomes" id="UP001597375"/>
    </source>
</evidence>
<dbReference type="InterPro" id="IPR012902">
    <property type="entry name" value="N_methyl_site"/>
</dbReference>
<dbReference type="Proteomes" id="UP001597375">
    <property type="component" value="Unassembled WGS sequence"/>
</dbReference>
<dbReference type="NCBIfam" id="TIGR02532">
    <property type="entry name" value="IV_pilin_GFxxxE"/>
    <property type="match status" value="1"/>
</dbReference>
<name>A0ABW5D700_9BACT</name>
<dbReference type="RefSeq" id="WP_386818074.1">
    <property type="nucleotide sequence ID" value="NZ_JBHUIT010000002.1"/>
</dbReference>
<keyword evidence="1" id="KW-0472">Membrane</keyword>
<accession>A0ABW5D700</accession>
<comment type="caution">
    <text evidence="2">The sequence shown here is derived from an EMBL/GenBank/DDBJ whole genome shotgun (WGS) entry which is preliminary data.</text>
</comment>
<sequence>MRSEGDKYTAFVVSSPRDRGFTLIELLCAMAVSSVVILALVSLIGQSTSDYTRAQRAVNSIAQIRSFADFFDNELSTRLPDSSLIISSEDDPHSDKIAFLKVMNAYEEDESNPGDLMGCVYFVHWPHDDAGVSGPVLYRKRLTAPAISGLLGEKEMETGFPAYEVSGSEPMIHHVVGFSMELLYRDESSGELREWTMEMLPDQPTQLDFKLAYLEESTAARFRDKSDWKRLSTNPESHELALIRIFEHSLYLSK</sequence>
<protein>
    <submittedName>
        <fullName evidence="2">PilW family protein</fullName>
    </submittedName>
</protein>
<evidence type="ECO:0000256" key="1">
    <source>
        <dbReference type="SAM" id="Phobius"/>
    </source>
</evidence>
<keyword evidence="3" id="KW-1185">Reference proteome</keyword>
<keyword evidence="1" id="KW-0812">Transmembrane</keyword>
<proteinExistence type="predicted"/>
<keyword evidence="1" id="KW-1133">Transmembrane helix</keyword>
<evidence type="ECO:0000313" key="2">
    <source>
        <dbReference type="EMBL" id="MFD2255415.1"/>
    </source>
</evidence>
<dbReference type="EMBL" id="JBHUIT010000002">
    <property type="protein sequence ID" value="MFD2255415.1"/>
    <property type="molecule type" value="Genomic_DNA"/>
</dbReference>